<protein>
    <submittedName>
        <fullName evidence="1">Uncharacterized protein</fullName>
    </submittedName>
</protein>
<name>A0AAU2VD82_9ACTN</name>
<reference evidence="1" key="1">
    <citation type="submission" date="2022-10" db="EMBL/GenBank/DDBJ databases">
        <title>The complete genomes of actinobacterial strains from the NBC collection.</title>
        <authorList>
            <person name="Joergensen T.S."/>
            <person name="Alvarez Arevalo M."/>
            <person name="Sterndorff E.B."/>
            <person name="Faurdal D."/>
            <person name="Vuksanovic O."/>
            <person name="Mourched A.-S."/>
            <person name="Charusanti P."/>
            <person name="Shaw S."/>
            <person name="Blin K."/>
            <person name="Weber T."/>
        </authorList>
    </citation>
    <scope>NUCLEOTIDE SEQUENCE</scope>
    <source>
        <strain evidence="1">NBC_00003</strain>
    </source>
</reference>
<accession>A0AAU2VD82</accession>
<dbReference type="EMBL" id="CP108318">
    <property type="protein sequence ID" value="WTW64624.1"/>
    <property type="molecule type" value="Genomic_DNA"/>
</dbReference>
<evidence type="ECO:0000313" key="1">
    <source>
        <dbReference type="EMBL" id="WTW64624.1"/>
    </source>
</evidence>
<gene>
    <name evidence="1" type="ORF">OG549_30450</name>
</gene>
<organism evidence="1">
    <name type="scientific">Streptomyces sp. NBC_00003</name>
    <dbReference type="NCBI Taxonomy" id="2903608"/>
    <lineage>
        <taxon>Bacteria</taxon>
        <taxon>Bacillati</taxon>
        <taxon>Actinomycetota</taxon>
        <taxon>Actinomycetes</taxon>
        <taxon>Kitasatosporales</taxon>
        <taxon>Streptomycetaceae</taxon>
        <taxon>Streptomyces</taxon>
    </lineage>
</organism>
<sequence>MTTKPRLRETATGTKRPISITAVVDCVGALASHSVHGHLYLYDTNKAGGSTGFGTEELRTKVKRGDQLLWNVLALECEAFVSIDDIVIDKDVIEPERKVYPGTDVAYWIGTVKKDDVQSVPYQIKFRVGTSTDPITTTLSPALFG</sequence>
<proteinExistence type="predicted"/>
<dbReference type="AlphaFoldDB" id="A0AAU2VD82"/>